<keyword evidence="9" id="KW-0175">Coiled coil</keyword>
<dbReference type="AlphaFoldDB" id="A0A4W3H4W0"/>
<protein>
    <recommendedName>
        <fullName evidence="5">Coiled-coil domain-containing protein 181</fullName>
    </recommendedName>
</protein>
<dbReference type="GeneTree" id="ENSGT00390000018244"/>
<name>A0A4W3H4W0_CALMI</name>
<keyword evidence="6" id="KW-0963">Cytoplasm</keyword>
<accession>A0A4W3H4W0</accession>
<proteinExistence type="inferred from homology"/>
<feature type="region of interest" description="Disordered" evidence="14">
    <location>
        <begin position="336"/>
        <end position="367"/>
    </location>
</feature>
<dbReference type="InParanoid" id="A0A4W3H4W0"/>
<dbReference type="PANTHER" id="PTHR14320">
    <property type="entry name" value="COILED-COIL DOMAIN-CONTAINING PROTEIN 181"/>
    <property type="match status" value="1"/>
</dbReference>
<comment type="subunit">
    <text evidence="13">Homodimer. Interacts with HOOK1. Interacts with HOOK2. Interacts with HOOK3.</text>
</comment>
<evidence type="ECO:0000256" key="4">
    <source>
        <dbReference type="ARBA" id="ARBA00005737"/>
    </source>
</evidence>
<evidence type="ECO:0000256" key="9">
    <source>
        <dbReference type="ARBA" id="ARBA00023054"/>
    </source>
</evidence>
<keyword evidence="12" id="KW-0966">Cell projection</keyword>
<reference evidence="16" key="2">
    <citation type="journal article" date="2007" name="PLoS Biol.">
        <title>Survey sequencing and comparative analysis of the elephant shark (Callorhinchus milii) genome.</title>
        <authorList>
            <person name="Venkatesh B."/>
            <person name="Kirkness E.F."/>
            <person name="Loh Y.H."/>
            <person name="Halpern A.L."/>
            <person name="Lee A.P."/>
            <person name="Johnson J."/>
            <person name="Dandona N."/>
            <person name="Viswanathan L.D."/>
            <person name="Tay A."/>
            <person name="Venter J.C."/>
            <person name="Strausberg R.L."/>
            <person name="Brenner S."/>
        </authorList>
    </citation>
    <scope>NUCLEOTIDE SEQUENCE [LARGE SCALE GENOMIC DNA]</scope>
</reference>
<comment type="subcellular location">
    <subcellularLocation>
        <location evidence="2">Cell projection</location>
        <location evidence="2">Cilium</location>
        <location evidence="2">Flagellum</location>
    </subcellularLocation>
    <subcellularLocation>
        <location evidence="3">Cytoplasm</location>
        <location evidence="3">Cytoskeleton</location>
    </subcellularLocation>
</comment>
<evidence type="ECO:0000256" key="5">
    <source>
        <dbReference type="ARBA" id="ARBA00022306"/>
    </source>
</evidence>
<evidence type="ECO:0000256" key="13">
    <source>
        <dbReference type="ARBA" id="ARBA00047162"/>
    </source>
</evidence>
<evidence type="ECO:0000256" key="1">
    <source>
        <dbReference type="ARBA" id="ARBA00002213"/>
    </source>
</evidence>
<reference evidence="15" key="5">
    <citation type="submission" date="2025-09" db="UniProtKB">
        <authorList>
            <consortium name="Ensembl"/>
        </authorList>
    </citation>
    <scope>IDENTIFICATION</scope>
</reference>
<evidence type="ECO:0000256" key="8">
    <source>
        <dbReference type="ARBA" id="ARBA00022846"/>
    </source>
</evidence>
<evidence type="ECO:0000313" key="16">
    <source>
        <dbReference type="Proteomes" id="UP000314986"/>
    </source>
</evidence>
<evidence type="ECO:0000256" key="7">
    <source>
        <dbReference type="ARBA" id="ARBA00022701"/>
    </source>
</evidence>
<feature type="region of interest" description="Disordered" evidence="14">
    <location>
        <begin position="1"/>
        <end position="109"/>
    </location>
</feature>
<keyword evidence="16" id="KW-1185">Reference proteome</keyword>
<feature type="compositionally biased region" description="Polar residues" evidence="14">
    <location>
        <begin position="300"/>
        <end position="310"/>
    </location>
</feature>
<dbReference type="GO" id="GO:0031514">
    <property type="term" value="C:motile cilium"/>
    <property type="evidence" value="ECO:0007669"/>
    <property type="project" value="UniProtKB-SubCell"/>
</dbReference>
<sequence length="507" mass="59561">MSEENSDSSQAEEYEDDFEKDLDWLINEEASNGNLEADEEDENFETKIDKELEDDETKEKDNSKAKKQCGNSSKSPCVLNEDLNKAVKPTKAETDGDDNQSNVEKSSDSLIEEFKQECQREDEELNEEIKRYIMEKIEQANKQLQNEDPVDQNRERRLKFKEKLVDLEVPPLEFSETEKDNEDVTGRMSEMCISNNVQEDISFNNKNENSPKDKRVLIEKDGKFELVSLWDLESQGLLPQIAVAFSELDCKQDSPRSSSSGFSSINSKGNELSGTNGEGLSSPLVEFLHSPKPPPKDRSTSATDIQKIQNTLPRRVQSANFVSRRYPLLITPQQKGLNWKSQQKKEQFKNEKQEIRRTEEEERKREENKMAFNAWLLKKRQQKLEERRIQCAKEMERKNMKDHQDPNEAFALWLKRKREQQIREKQMEAMRKQEQEYNLKAHAKEDSEKAFKQWLKRKKIQKRAEQLAAKERSRRYVMEAREARRMQDILYSINGDRSLQFDDSCRF</sequence>
<comment type="similarity">
    <text evidence="4">Belongs to the CCDC181 family.</text>
</comment>
<evidence type="ECO:0000313" key="15">
    <source>
        <dbReference type="Ensembl" id="ENSCMIP00000011848.1"/>
    </source>
</evidence>
<keyword evidence="10" id="KW-0969">Cilium</keyword>
<feature type="compositionally biased region" description="Polar residues" evidence="14">
    <location>
        <begin position="268"/>
        <end position="279"/>
    </location>
</feature>
<reference evidence="16" key="1">
    <citation type="journal article" date="2006" name="Science">
        <title>Ancient noncoding elements conserved in the human genome.</title>
        <authorList>
            <person name="Venkatesh B."/>
            <person name="Kirkness E.F."/>
            <person name="Loh Y.H."/>
            <person name="Halpern A.L."/>
            <person name="Lee A.P."/>
            <person name="Johnson J."/>
            <person name="Dandona N."/>
            <person name="Viswanathan L.D."/>
            <person name="Tay A."/>
            <person name="Venter J.C."/>
            <person name="Strausberg R.L."/>
            <person name="Brenner S."/>
        </authorList>
    </citation>
    <scope>NUCLEOTIDE SEQUENCE [LARGE SCALE GENOMIC DNA]</scope>
</reference>
<keyword evidence="11" id="KW-0206">Cytoskeleton</keyword>
<evidence type="ECO:0000256" key="12">
    <source>
        <dbReference type="ARBA" id="ARBA00023273"/>
    </source>
</evidence>
<evidence type="ECO:0000256" key="2">
    <source>
        <dbReference type="ARBA" id="ARBA00004230"/>
    </source>
</evidence>
<evidence type="ECO:0000256" key="10">
    <source>
        <dbReference type="ARBA" id="ARBA00023069"/>
    </source>
</evidence>
<keyword evidence="8" id="KW-0282">Flagellum</keyword>
<evidence type="ECO:0000256" key="14">
    <source>
        <dbReference type="SAM" id="MobiDB-lite"/>
    </source>
</evidence>
<dbReference type="PANTHER" id="PTHR14320:SF2">
    <property type="entry name" value="COILED-COIL DOMAIN-CONTAINING PROTEIN 181"/>
    <property type="match status" value="1"/>
</dbReference>
<feature type="compositionally biased region" description="Basic and acidic residues" evidence="14">
    <location>
        <begin position="343"/>
        <end position="367"/>
    </location>
</feature>
<dbReference type="InterPro" id="IPR026687">
    <property type="entry name" value="CCDC181"/>
</dbReference>
<organism evidence="15 16">
    <name type="scientific">Callorhinchus milii</name>
    <name type="common">Ghost shark</name>
    <dbReference type="NCBI Taxonomy" id="7868"/>
    <lineage>
        <taxon>Eukaryota</taxon>
        <taxon>Metazoa</taxon>
        <taxon>Chordata</taxon>
        <taxon>Craniata</taxon>
        <taxon>Vertebrata</taxon>
        <taxon>Chondrichthyes</taxon>
        <taxon>Holocephali</taxon>
        <taxon>Chimaeriformes</taxon>
        <taxon>Callorhinchidae</taxon>
        <taxon>Callorhinchus</taxon>
    </lineage>
</organism>
<dbReference type="GO" id="GO:0005874">
    <property type="term" value="C:microtubule"/>
    <property type="evidence" value="ECO:0007669"/>
    <property type="project" value="UniProtKB-KW"/>
</dbReference>
<evidence type="ECO:0000256" key="3">
    <source>
        <dbReference type="ARBA" id="ARBA00004245"/>
    </source>
</evidence>
<dbReference type="OMA" id="KAWLMRK"/>
<keyword evidence="7" id="KW-0493">Microtubule</keyword>
<dbReference type="Proteomes" id="UP000314986">
    <property type="component" value="Unassembled WGS sequence"/>
</dbReference>
<feature type="compositionally biased region" description="Acidic residues" evidence="14">
    <location>
        <begin position="1"/>
        <end position="20"/>
    </location>
</feature>
<evidence type="ECO:0000256" key="6">
    <source>
        <dbReference type="ARBA" id="ARBA00022490"/>
    </source>
</evidence>
<dbReference type="GO" id="GO:0008017">
    <property type="term" value="F:microtubule binding"/>
    <property type="evidence" value="ECO:0007669"/>
    <property type="project" value="InterPro"/>
</dbReference>
<dbReference type="Ensembl" id="ENSCMIT00000012133.1">
    <property type="protein sequence ID" value="ENSCMIP00000011848.1"/>
    <property type="gene ID" value="ENSCMIG00000006115.1"/>
</dbReference>
<dbReference type="STRING" id="7868.ENSCMIP00000011848"/>
<feature type="compositionally biased region" description="Basic and acidic residues" evidence="14">
    <location>
        <begin position="82"/>
        <end position="94"/>
    </location>
</feature>
<reference evidence="16" key="3">
    <citation type="journal article" date="2014" name="Nature">
        <title>Elephant shark genome provides unique insights into gnathostome evolution.</title>
        <authorList>
            <consortium name="International Elephant Shark Genome Sequencing Consortium"/>
            <person name="Venkatesh B."/>
            <person name="Lee A.P."/>
            <person name="Ravi V."/>
            <person name="Maurya A.K."/>
            <person name="Lian M.M."/>
            <person name="Swann J.B."/>
            <person name="Ohta Y."/>
            <person name="Flajnik M.F."/>
            <person name="Sutoh Y."/>
            <person name="Kasahara M."/>
            <person name="Hoon S."/>
            <person name="Gangu V."/>
            <person name="Roy S.W."/>
            <person name="Irimia M."/>
            <person name="Korzh V."/>
            <person name="Kondrychyn I."/>
            <person name="Lim Z.W."/>
            <person name="Tay B.H."/>
            <person name="Tohari S."/>
            <person name="Kong K.W."/>
            <person name="Ho S."/>
            <person name="Lorente-Galdos B."/>
            <person name="Quilez J."/>
            <person name="Marques-Bonet T."/>
            <person name="Raney B.J."/>
            <person name="Ingham P.W."/>
            <person name="Tay A."/>
            <person name="Hillier L.W."/>
            <person name="Minx P."/>
            <person name="Boehm T."/>
            <person name="Wilson R.K."/>
            <person name="Brenner S."/>
            <person name="Warren W.C."/>
        </authorList>
    </citation>
    <scope>NUCLEOTIDE SEQUENCE [LARGE SCALE GENOMIC DNA]</scope>
</reference>
<feature type="compositionally biased region" description="Low complexity" evidence="14">
    <location>
        <begin position="255"/>
        <end position="267"/>
    </location>
</feature>
<reference evidence="15" key="4">
    <citation type="submission" date="2025-08" db="UniProtKB">
        <authorList>
            <consortium name="Ensembl"/>
        </authorList>
    </citation>
    <scope>IDENTIFICATION</scope>
</reference>
<evidence type="ECO:0000256" key="11">
    <source>
        <dbReference type="ARBA" id="ARBA00023212"/>
    </source>
</evidence>
<feature type="region of interest" description="Disordered" evidence="14">
    <location>
        <begin position="250"/>
        <end position="310"/>
    </location>
</feature>
<comment type="function">
    <text evidence="1">Microtubule-binding protein that localizes to the microtubular manchette of elongating spermatids.</text>
</comment>